<keyword evidence="5" id="KW-1185">Reference proteome</keyword>
<dbReference type="PANTHER" id="PTHR12845:SF5">
    <property type="entry name" value="EPHEXIN, ISOFORM D"/>
    <property type="match status" value="1"/>
</dbReference>
<feature type="coiled-coil region" evidence="1">
    <location>
        <begin position="763"/>
        <end position="790"/>
    </location>
</feature>
<feature type="region of interest" description="Disordered" evidence="2">
    <location>
        <begin position="555"/>
        <end position="584"/>
    </location>
</feature>
<evidence type="ECO:0000313" key="4">
    <source>
        <dbReference type="EMBL" id="VDN95891.1"/>
    </source>
</evidence>
<feature type="compositionally biased region" description="Basic and acidic residues" evidence="2">
    <location>
        <begin position="250"/>
        <end position="259"/>
    </location>
</feature>
<feature type="region of interest" description="Disordered" evidence="2">
    <location>
        <begin position="426"/>
        <end position="465"/>
    </location>
</feature>
<feature type="compositionally biased region" description="Polar residues" evidence="2">
    <location>
        <begin position="566"/>
        <end position="584"/>
    </location>
</feature>
<dbReference type="EMBL" id="UZAE01000006">
    <property type="protein sequence ID" value="VDN95891.1"/>
    <property type="molecule type" value="Genomic_DNA"/>
</dbReference>
<keyword evidence="1" id="KW-0175">Coiled coil</keyword>
<feature type="region of interest" description="Disordered" evidence="2">
    <location>
        <begin position="203"/>
        <end position="229"/>
    </location>
</feature>
<evidence type="ECO:0000259" key="3">
    <source>
        <dbReference type="PROSITE" id="PS50010"/>
    </source>
</evidence>
<feature type="compositionally biased region" description="Low complexity" evidence="2">
    <location>
        <begin position="996"/>
        <end position="1010"/>
    </location>
</feature>
<dbReference type="InterPro" id="IPR035899">
    <property type="entry name" value="DBL_dom_sf"/>
</dbReference>
<feature type="compositionally biased region" description="Low complexity" evidence="2">
    <location>
        <begin position="956"/>
        <end position="973"/>
    </location>
</feature>
<gene>
    <name evidence="4" type="ORF">HNAJ_LOCUS32</name>
</gene>
<dbReference type="PANTHER" id="PTHR12845">
    <property type="entry name" value="GUANINE NUCLEOTIDE EXCHANGE FACTOR"/>
    <property type="match status" value="1"/>
</dbReference>
<feature type="compositionally biased region" description="Polar residues" evidence="2">
    <location>
        <begin position="448"/>
        <end position="459"/>
    </location>
</feature>
<dbReference type="Gene3D" id="1.20.900.10">
    <property type="entry name" value="Dbl homology (DH) domain"/>
    <property type="match status" value="1"/>
</dbReference>
<feature type="region of interest" description="Disordered" evidence="2">
    <location>
        <begin position="1"/>
        <end position="40"/>
    </location>
</feature>
<feature type="compositionally biased region" description="Polar residues" evidence="2">
    <location>
        <begin position="211"/>
        <end position="220"/>
    </location>
</feature>
<organism evidence="6">
    <name type="scientific">Rodentolepis nana</name>
    <name type="common">Dwarf tapeworm</name>
    <name type="synonym">Hymenolepis nana</name>
    <dbReference type="NCBI Taxonomy" id="102285"/>
    <lineage>
        <taxon>Eukaryota</taxon>
        <taxon>Metazoa</taxon>
        <taxon>Spiralia</taxon>
        <taxon>Lophotrochozoa</taxon>
        <taxon>Platyhelminthes</taxon>
        <taxon>Cestoda</taxon>
        <taxon>Eucestoda</taxon>
        <taxon>Cyclophyllidea</taxon>
        <taxon>Hymenolepididae</taxon>
        <taxon>Rodentolepis</taxon>
    </lineage>
</organism>
<dbReference type="InterPro" id="IPR047271">
    <property type="entry name" value="Ephexin-like"/>
</dbReference>
<accession>A0A158QGG3</accession>
<feature type="region of interest" description="Disordered" evidence="2">
    <location>
        <begin position="899"/>
        <end position="1014"/>
    </location>
</feature>
<dbReference type="STRING" id="102285.A0A158QGG3"/>
<evidence type="ECO:0000313" key="6">
    <source>
        <dbReference type="WBParaSite" id="HNAJ_0000003101-mRNA-1"/>
    </source>
</evidence>
<dbReference type="SMART" id="SM00325">
    <property type="entry name" value="RhoGEF"/>
    <property type="match status" value="1"/>
</dbReference>
<dbReference type="AlphaFoldDB" id="A0A158QGG3"/>
<dbReference type="SUPFAM" id="SSF48065">
    <property type="entry name" value="DBL homology domain (DH-domain)"/>
    <property type="match status" value="1"/>
</dbReference>
<dbReference type="PROSITE" id="PS50010">
    <property type="entry name" value="DH_2"/>
    <property type="match status" value="1"/>
</dbReference>
<feature type="compositionally biased region" description="Basic and acidic residues" evidence="2">
    <location>
        <begin position="1"/>
        <end position="15"/>
    </location>
</feature>
<dbReference type="InterPro" id="IPR011993">
    <property type="entry name" value="PH-like_dom_sf"/>
</dbReference>
<proteinExistence type="predicted"/>
<dbReference type="OrthoDB" id="27593at2759"/>
<protein>
    <submittedName>
        <fullName evidence="6">DH domain-containing protein</fullName>
    </submittedName>
</protein>
<evidence type="ECO:0000313" key="5">
    <source>
        <dbReference type="Proteomes" id="UP000278807"/>
    </source>
</evidence>
<evidence type="ECO:0000256" key="1">
    <source>
        <dbReference type="SAM" id="Coils"/>
    </source>
</evidence>
<dbReference type="InterPro" id="IPR000219">
    <property type="entry name" value="DH_dom"/>
</dbReference>
<feature type="region of interest" description="Disordered" evidence="2">
    <location>
        <begin position="250"/>
        <end position="271"/>
    </location>
</feature>
<sequence length="1081" mass="117461">MDGSRCGRIEGDYGHTGRKKREHGSQGPVKMTTPSESAEIPTQVEECTALQTIEPICDRAEGVVSSWIIAQSPPTEKVNTTTTISTITDPNGRVKKLKTTTTTTLRTTTTVRRVCVVAPGSTAVVGPTEGEGAIQEGTSAFQGTPALPPVPGEGAVQTTPTGSECVRLTHVSGDDSDSKKPMNITQVTFMKPQTQTSEVVEVHTNDKTPENESSAGTSQGKTTTKTVRKRVTTSVSAVFASRHTKVDRKSVAGDAEARSKQISGEDGGALFDGNTDFPNEDSAAMTALRECERQFATRLDLAKNSASDGSATIFDHFTSQNGKTTTTTTTKTTTLKGSAFPSIFDGLPLYQGYGMISQRAKDIDPSDTPISIFFNGSLDQIDVASLTKMFEDTTRNSLLSNDLNSLFGDLAIPAKPIEGSGVVIEEATDDDKGEGDAEEPTDSESASRKTSVYSTSSEASAPVTPIAKDAETVGYKNQILNQLATKTGPCRIAWSEMPEVLTGNIVSTMSRHEIQLQEAMFEVITSEASYYRSLQVLIEHFYSAPEFDCSKSAPTNADSFADNDSESNVPPSNESRQSSSGISTRAGSISSAADLGAPVVKAVLSPTEKHHLFSNVLLICMASERFLKDLEERWSSQKPLLNEVCDLIVKHAGSVQFDPYLTYLRNQTYQVAAYRRLNLREDFQKAIARMHAHPEVGKNRLDSFLALPMQRLTRLKLLVEVIQKLQSEVAMEAEKRAVAGSTETMTPGVCDSPRRMKITKEHLENTSIALRELKRLLSESESEKKLMDEKARLLELSSALEFPENVKRIAISDKRLVKEGELRSANSDGKAAVLLKKLGRKKPETFYLILFHDLLMVTKLKKNDRYLVQDYCPHDKVYVTIGNPTEAALNLLGAYIPRSQTMSTPDGGTPGSKRQKRPSTSLLGLRGGPRHHTTTPEVPEALFKSSGTDTQPAHRSPPTSTSLSSMASNSSSLETCGPVSSHVSPSRLASVRLKRSGSSLSSKSVPSGSSYPFPSSTINRDPPLFLYLFLTESQSGSCTEFCLTTNDSAEYESWYRALQSKSLKLNAVNTEQKTPNQEVHS</sequence>
<feature type="domain" description="DH" evidence="3">
    <location>
        <begin position="515"/>
        <end position="783"/>
    </location>
</feature>
<dbReference type="Gene3D" id="2.30.29.30">
    <property type="entry name" value="Pleckstrin-homology domain (PH domain)/Phosphotyrosine-binding domain (PTB)"/>
    <property type="match status" value="1"/>
</dbReference>
<dbReference type="GO" id="GO:0005085">
    <property type="term" value="F:guanyl-nucleotide exchange factor activity"/>
    <property type="evidence" value="ECO:0007669"/>
    <property type="project" value="InterPro"/>
</dbReference>
<dbReference type="Pfam" id="PF00621">
    <property type="entry name" value="RhoGEF"/>
    <property type="match status" value="1"/>
</dbReference>
<reference evidence="4 5" key="2">
    <citation type="submission" date="2018-11" db="EMBL/GenBank/DDBJ databases">
        <authorList>
            <consortium name="Pathogen Informatics"/>
        </authorList>
    </citation>
    <scope>NUCLEOTIDE SEQUENCE [LARGE SCALE GENOMIC DNA]</scope>
</reference>
<evidence type="ECO:0000256" key="2">
    <source>
        <dbReference type="SAM" id="MobiDB-lite"/>
    </source>
</evidence>
<dbReference type="Proteomes" id="UP000278807">
    <property type="component" value="Unassembled WGS sequence"/>
</dbReference>
<reference evidence="6" key="1">
    <citation type="submission" date="2016-04" db="UniProtKB">
        <authorList>
            <consortium name="WormBaseParasite"/>
        </authorList>
    </citation>
    <scope>IDENTIFICATION</scope>
</reference>
<dbReference type="WBParaSite" id="HNAJ_0000003101-mRNA-1">
    <property type="protein sequence ID" value="HNAJ_0000003101-mRNA-1"/>
    <property type="gene ID" value="HNAJ_0000003101"/>
</dbReference>
<feature type="compositionally biased region" description="Acidic residues" evidence="2">
    <location>
        <begin position="426"/>
        <end position="442"/>
    </location>
</feature>
<name>A0A158QGG3_RODNA</name>
<dbReference type="SUPFAM" id="SSF50729">
    <property type="entry name" value="PH domain-like"/>
    <property type="match status" value="1"/>
</dbReference>